<dbReference type="InterPro" id="IPR001920">
    <property type="entry name" value="Asp/Glu_race"/>
</dbReference>
<evidence type="ECO:0000256" key="1">
    <source>
        <dbReference type="ARBA" id="ARBA00007847"/>
    </source>
</evidence>
<dbReference type="EMBL" id="BONN01000002">
    <property type="protein sequence ID" value="GIG31650.1"/>
    <property type="molecule type" value="Genomic_DNA"/>
</dbReference>
<keyword evidence="6" id="KW-1185">Reference proteome</keyword>
<comment type="caution">
    <text evidence="4">The sequence shown here is derived from an EMBL/GenBank/DDBJ whole genome shotgun (WGS) entry which is preliminary data.</text>
</comment>
<evidence type="ECO:0000313" key="6">
    <source>
        <dbReference type="Proteomes" id="UP000618382"/>
    </source>
</evidence>
<evidence type="ECO:0000256" key="2">
    <source>
        <dbReference type="ARBA" id="ARBA00023235"/>
    </source>
</evidence>
<dbReference type="RefSeq" id="WP_170209001.1">
    <property type="nucleotide sequence ID" value="NZ_BAABFI010000004.1"/>
</dbReference>
<organism evidence="4 5">
    <name type="scientific">Cellulomonas oligotrophica</name>
    <dbReference type="NCBI Taxonomy" id="931536"/>
    <lineage>
        <taxon>Bacteria</taxon>
        <taxon>Bacillati</taxon>
        <taxon>Actinomycetota</taxon>
        <taxon>Actinomycetes</taxon>
        <taxon>Micrococcales</taxon>
        <taxon>Cellulomonadaceae</taxon>
        <taxon>Cellulomonas</taxon>
    </lineage>
</organism>
<name>A0A7Y9FCF5_9CELL</name>
<dbReference type="GO" id="GO:0047689">
    <property type="term" value="F:aspartate racemase activity"/>
    <property type="evidence" value="ECO:0007669"/>
    <property type="project" value="UniProtKB-EC"/>
</dbReference>
<dbReference type="Pfam" id="PF01177">
    <property type="entry name" value="Asp_Glu_race"/>
    <property type="match status" value="1"/>
</dbReference>
<dbReference type="AlphaFoldDB" id="A0A7Y9FCF5"/>
<sequence>MSDEVGVIGGVGPAATVCFLDLVVRHTAAGRDQDHVNLVVLQHAAIPDRTAYILGESSDDPGPVMAADARRLEGLGVQFVVVPCNTAHHFTQEVAAAVRIPVLSIVDETVDEVARRIGTGTVGLLATSGTLAAQVYQHAAAARGLATVQPDEDDQRTVMRVIYDQVKAGLPADVDALLAVADRLRARGADAVVLGCTELSVVAAEHDLLGDRTLVDSLDVLARRTVVRAGRPLRD</sequence>
<dbReference type="InterPro" id="IPR015942">
    <property type="entry name" value="Asp/Glu/hydantoin_racemase"/>
</dbReference>
<comment type="similarity">
    <text evidence="1">Belongs to the aspartate/glutamate racemases family.</text>
</comment>
<dbReference type="SUPFAM" id="SSF53681">
    <property type="entry name" value="Aspartate/glutamate racemase"/>
    <property type="match status" value="2"/>
</dbReference>
<reference evidence="3 6" key="2">
    <citation type="submission" date="2021-01" db="EMBL/GenBank/DDBJ databases">
        <title>Whole genome shotgun sequence of Cellulomonas oligotrophica NBRC 109435.</title>
        <authorList>
            <person name="Komaki H."/>
            <person name="Tamura T."/>
        </authorList>
    </citation>
    <scope>NUCLEOTIDE SEQUENCE [LARGE SCALE GENOMIC DNA]</scope>
    <source>
        <strain evidence="3 6">NBRC 109435</strain>
    </source>
</reference>
<dbReference type="InterPro" id="IPR004380">
    <property type="entry name" value="Asp_race"/>
</dbReference>
<protein>
    <submittedName>
        <fullName evidence="4">Aspartate racemase</fullName>
        <ecNumber evidence="4">5.1.1.13</ecNumber>
    </submittedName>
</protein>
<dbReference type="Proteomes" id="UP000577956">
    <property type="component" value="Unassembled WGS sequence"/>
</dbReference>
<dbReference type="PANTHER" id="PTHR21198:SF7">
    <property type="entry name" value="ASPARTATE-GLUTAMATE RACEMASE FAMILY"/>
    <property type="match status" value="1"/>
</dbReference>
<accession>A0A7Y9FCF5</accession>
<evidence type="ECO:0000313" key="4">
    <source>
        <dbReference type="EMBL" id="NYD84584.1"/>
    </source>
</evidence>
<keyword evidence="2 4" id="KW-0413">Isomerase</keyword>
<dbReference type="PANTHER" id="PTHR21198">
    <property type="entry name" value="GLUTAMATE RACEMASE"/>
    <property type="match status" value="1"/>
</dbReference>
<dbReference type="EC" id="5.1.1.13" evidence="4"/>
<gene>
    <name evidence="4" type="ORF">BKA21_000133</name>
    <name evidence="3" type="ORF">Col01nite_08090</name>
</gene>
<dbReference type="NCBIfam" id="TIGR00035">
    <property type="entry name" value="asp_race"/>
    <property type="match status" value="1"/>
</dbReference>
<dbReference type="EMBL" id="JACCBK010000001">
    <property type="protein sequence ID" value="NYD84584.1"/>
    <property type="molecule type" value="Genomic_DNA"/>
</dbReference>
<evidence type="ECO:0000313" key="3">
    <source>
        <dbReference type="EMBL" id="GIG31650.1"/>
    </source>
</evidence>
<evidence type="ECO:0000313" key="5">
    <source>
        <dbReference type="Proteomes" id="UP000577956"/>
    </source>
</evidence>
<dbReference type="Proteomes" id="UP000618382">
    <property type="component" value="Unassembled WGS sequence"/>
</dbReference>
<dbReference type="Gene3D" id="3.40.50.1860">
    <property type="match status" value="2"/>
</dbReference>
<proteinExistence type="inferred from homology"/>
<reference evidence="4 5" key="1">
    <citation type="submission" date="2020-07" db="EMBL/GenBank/DDBJ databases">
        <title>Sequencing the genomes of 1000 actinobacteria strains.</title>
        <authorList>
            <person name="Klenk H.-P."/>
        </authorList>
    </citation>
    <scope>NUCLEOTIDE SEQUENCE [LARGE SCALE GENOMIC DNA]</scope>
    <source>
        <strain evidence="4 5">DSM 24482</strain>
    </source>
</reference>